<evidence type="ECO:0000256" key="6">
    <source>
        <dbReference type="ARBA" id="ARBA00022679"/>
    </source>
</evidence>
<evidence type="ECO:0000313" key="16">
    <source>
        <dbReference type="EMBL" id="KIX14070.1"/>
    </source>
</evidence>
<evidence type="ECO:0000313" key="17">
    <source>
        <dbReference type="Proteomes" id="UP000032233"/>
    </source>
</evidence>
<comment type="catalytic activity">
    <reaction evidence="1">
        <text>ATP + protein L-histidine = ADP + protein N-phospho-L-histidine.</text>
        <dbReference type="EC" id="2.7.13.3"/>
    </reaction>
</comment>
<keyword evidence="9 16" id="KW-0418">Kinase</keyword>
<dbReference type="CDD" id="cd00082">
    <property type="entry name" value="HisKA"/>
    <property type="match status" value="1"/>
</dbReference>
<keyword evidence="12" id="KW-0902">Two-component regulatory system</keyword>
<feature type="transmembrane region" description="Helical" evidence="14">
    <location>
        <begin position="15"/>
        <end position="38"/>
    </location>
</feature>
<comment type="caution">
    <text evidence="16">The sequence shown here is derived from an EMBL/GenBank/DDBJ whole genome shotgun (WGS) entry which is preliminary data.</text>
</comment>
<evidence type="ECO:0000256" key="13">
    <source>
        <dbReference type="ARBA" id="ARBA00023136"/>
    </source>
</evidence>
<proteinExistence type="predicted"/>
<dbReference type="Pfam" id="PF00512">
    <property type="entry name" value="HisKA"/>
    <property type="match status" value="1"/>
</dbReference>
<evidence type="ECO:0000256" key="4">
    <source>
        <dbReference type="ARBA" id="ARBA00022475"/>
    </source>
</evidence>
<dbReference type="PANTHER" id="PTHR43065:SF46">
    <property type="entry name" value="C4-DICARBOXYLATE TRANSPORT SENSOR PROTEIN DCTB"/>
    <property type="match status" value="1"/>
</dbReference>
<evidence type="ECO:0000256" key="3">
    <source>
        <dbReference type="ARBA" id="ARBA00012438"/>
    </source>
</evidence>
<dbReference type="RefSeq" id="WP_044348479.1">
    <property type="nucleotide sequence ID" value="NZ_AZAC01000012.1"/>
</dbReference>
<evidence type="ECO:0000256" key="14">
    <source>
        <dbReference type="SAM" id="Phobius"/>
    </source>
</evidence>
<dbReference type="SUPFAM" id="SSF47384">
    <property type="entry name" value="Homodimeric domain of signal transducing histidine kinase"/>
    <property type="match status" value="1"/>
</dbReference>
<dbReference type="AlphaFoldDB" id="A0A0D2JWY5"/>
<evidence type="ECO:0000256" key="11">
    <source>
        <dbReference type="ARBA" id="ARBA00022989"/>
    </source>
</evidence>
<keyword evidence="6" id="KW-0808">Transferase</keyword>
<dbReference type="InterPro" id="IPR005467">
    <property type="entry name" value="His_kinase_dom"/>
</dbReference>
<protein>
    <recommendedName>
        <fullName evidence="3">histidine kinase</fullName>
        <ecNumber evidence="3">2.7.13.3</ecNumber>
    </recommendedName>
</protein>
<organism evidence="16 17">
    <name type="scientific">Dethiosulfatarculus sandiegensis</name>
    <dbReference type="NCBI Taxonomy" id="1429043"/>
    <lineage>
        <taxon>Bacteria</taxon>
        <taxon>Pseudomonadati</taxon>
        <taxon>Thermodesulfobacteriota</taxon>
        <taxon>Desulfarculia</taxon>
        <taxon>Desulfarculales</taxon>
        <taxon>Desulfarculaceae</taxon>
        <taxon>Dethiosulfatarculus</taxon>
    </lineage>
</organism>
<evidence type="ECO:0000256" key="8">
    <source>
        <dbReference type="ARBA" id="ARBA00022741"/>
    </source>
</evidence>
<dbReference type="EMBL" id="AZAC01000012">
    <property type="protein sequence ID" value="KIX14070.1"/>
    <property type="molecule type" value="Genomic_DNA"/>
</dbReference>
<evidence type="ECO:0000256" key="2">
    <source>
        <dbReference type="ARBA" id="ARBA00004651"/>
    </source>
</evidence>
<comment type="subcellular location">
    <subcellularLocation>
        <location evidence="2">Cell membrane</location>
        <topology evidence="2">Multi-pass membrane protein</topology>
    </subcellularLocation>
</comment>
<evidence type="ECO:0000256" key="5">
    <source>
        <dbReference type="ARBA" id="ARBA00022553"/>
    </source>
</evidence>
<evidence type="ECO:0000259" key="15">
    <source>
        <dbReference type="PROSITE" id="PS50109"/>
    </source>
</evidence>
<keyword evidence="8" id="KW-0547">Nucleotide-binding</keyword>
<dbReference type="PROSITE" id="PS50109">
    <property type="entry name" value="HIS_KIN"/>
    <property type="match status" value="1"/>
</dbReference>
<keyword evidence="4" id="KW-1003">Cell membrane</keyword>
<dbReference type="InterPro" id="IPR004358">
    <property type="entry name" value="Sig_transdc_His_kin-like_C"/>
</dbReference>
<dbReference type="InterPro" id="IPR036890">
    <property type="entry name" value="HATPase_C_sf"/>
</dbReference>
<reference evidence="16 17" key="1">
    <citation type="submission" date="2013-11" db="EMBL/GenBank/DDBJ databases">
        <title>Metagenomic analysis of a methanogenic consortium involved in long chain n-alkane degradation.</title>
        <authorList>
            <person name="Davidova I.A."/>
            <person name="Callaghan A.V."/>
            <person name="Wawrik B."/>
            <person name="Pruitt S."/>
            <person name="Marks C."/>
            <person name="Duncan K.E."/>
            <person name="Suflita J.M."/>
        </authorList>
    </citation>
    <scope>NUCLEOTIDE SEQUENCE [LARGE SCALE GENOMIC DNA]</scope>
    <source>
        <strain evidence="16 17">SPR</strain>
    </source>
</reference>
<dbReference type="PRINTS" id="PR00344">
    <property type="entry name" value="BCTRLSENSOR"/>
</dbReference>
<dbReference type="OrthoDB" id="9777714at2"/>
<dbReference type="InterPro" id="IPR036097">
    <property type="entry name" value="HisK_dim/P_sf"/>
</dbReference>
<accession>A0A0D2JWY5</accession>
<dbReference type="Pfam" id="PF02518">
    <property type="entry name" value="HATPase_c"/>
    <property type="match status" value="1"/>
</dbReference>
<dbReference type="STRING" id="1429043.X474_10575"/>
<evidence type="ECO:0000256" key="12">
    <source>
        <dbReference type="ARBA" id="ARBA00023012"/>
    </source>
</evidence>
<evidence type="ECO:0000256" key="10">
    <source>
        <dbReference type="ARBA" id="ARBA00022840"/>
    </source>
</evidence>
<dbReference type="SMART" id="SM00387">
    <property type="entry name" value="HATPase_c"/>
    <property type="match status" value="1"/>
</dbReference>
<dbReference type="CDD" id="cd18774">
    <property type="entry name" value="PDC2_HK_sensor"/>
    <property type="match status" value="1"/>
</dbReference>
<dbReference type="GO" id="GO:0000155">
    <property type="term" value="F:phosphorelay sensor kinase activity"/>
    <property type="evidence" value="ECO:0007669"/>
    <property type="project" value="InterPro"/>
</dbReference>
<name>A0A0D2JWY5_9BACT</name>
<dbReference type="Gene3D" id="3.30.565.10">
    <property type="entry name" value="Histidine kinase-like ATPase, C-terminal domain"/>
    <property type="match status" value="1"/>
</dbReference>
<dbReference type="Pfam" id="PF02743">
    <property type="entry name" value="dCache_1"/>
    <property type="match status" value="1"/>
</dbReference>
<dbReference type="InParanoid" id="A0A0D2JWY5"/>
<dbReference type="EC" id="2.7.13.3" evidence="3"/>
<dbReference type="InterPro" id="IPR003661">
    <property type="entry name" value="HisK_dim/P_dom"/>
</dbReference>
<keyword evidence="17" id="KW-1185">Reference proteome</keyword>
<keyword evidence="11 14" id="KW-1133">Transmembrane helix</keyword>
<dbReference type="GO" id="GO:0005886">
    <property type="term" value="C:plasma membrane"/>
    <property type="evidence" value="ECO:0007669"/>
    <property type="project" value="UniProtKB-SubCell"/>
</dbReference>
<keyword evidence="5" id="KW-0597">Phosphoprotein</keyword>
<dbReference type="InterPro" id="IPR003594">
    <property type="entry name" value="HATPase_dom"/>
</dbReference>
<gene>
    <name evidence="16" type="ORF">X474_10575</name>
</gene>
<dbReference type="InterPro" id="IPR033479">
    <property type="entry name" value="dCache_1"/>
</dbReference>
<evidence type="ECO:0000256" key="9">
    <source>
        <dbReference type="ARBA" id="ARBA00022777"/>
    </source>
</evidence>
<dbReference type="SMART" id="SM00388">
    <property type="entry name" value="HisKA"/>
    <property type="match status" value="1"/>
</dbReference>
<dbReference type="SUPFAM" id="SSF55874">
    <property type="entry name" value="ATPase domain of HSP90 chaperone/DNA topoisomerase II/histidine kinase"/>
    <property type="match status" value="1"/>
</dbReference>
<keyword evidence="10" id="KW-0067">ATP-binding</keyword>
<keyword evidence="7 14" id="KW-0812">Transmembrane</keyword>
<dbReference type="Gene3D" id="1.10.287.130">
    <property type="match status" value="1"/>
</dbReference>
<dbReference type="PANTHER" id="PTHR43065">
    <property type="entry name" value="SENSOR HISTIDINE KINASE"/>
    <property type="match status" value="1"/>
</dbReference>
<dbReference type="Proteomes" id="UP000032233">
    <property type="component" value="Unassembled WGS sequence"/>
</dbReference>
<sequence length="563" mass="62890">MQEKKNHYQVLRNKVLALLIIVPLIPFIVALAIGYSYFTKSLENNNVDKIKRIAEDHRAMIQMFLDERKSDLNLIAETYSYQELIQPDNLGAALLLLKEKSGAFVDLGLFDEKGNHLAYKGPYKLSGKNYAKEQWFKKAVTSQYFISDVFLGFRRIPHFIIAITQKKNGHTWVLRATIDTYLFSEMVRKVRIGKSGEAYILNNEGIFQTLRRSGGELLTKSPDDDSLLKPHQGTISLLKADTKGEEYLYATCWLNDDNWLLIVRQGKEDAFQALNDASIQVILICILGIVFIIGLAFYITNRLITQIEKAETDKEKLDQQLIVAGRLAEIGEMSAGFAHEINNPLQVIRAEQKLMETIMQEMVQKGDLLQGEDLNELIESLNQIQIQIDRCAQITQSVLKFARKTDPNPQRLNLADFVGQASLLFSKKAQVSGVSLELKNTSQPCWVNADPGQLQQVVLNLLNNAFDAVEAKYGGQGEGLVTVNVEALEAQALLSIKDNGKGINSEDLKRIFTPFFTTKPVGQGTGLGLPVCYGIVEKMGGSIKVQSTLGKGSTFIITLPLID</sequence>
<evidence type="ECO:0000256" key="7">
    <source>
        <dbReference type="ARBA" id="ARBA00022692"/>
    </source>
</evidence>
<feature type="transmembrane region" description="Helical" evidence="14">
    <location>
        <begin position="277"/>
        <end position="299"/>
    </location>
</feature>
<feature type="domain" description="Histidine kinase" evidence="15">
    <location>
        <begin position="336"/>
        <end position="563"/>
    </location>
</feature>
<dbReference type="Gene3D" id="3.30.450.20">
    <property type="entry name" value="PAS domain"/>
    <property type="match status" value="1"/>
</dbReference>
<evidence type="ECO:0000256" key="1">
    <source>
        <dbReference type="ARBA" id="ARBA00000085"/>
    </source>
</evidence>
<keyword evidence="13 14" id="KW-0472">Membrane</keyword>
<dbReference type="GO" id="GO:0005524">
    <property type="term" value="F:ATP binding"/>
    <property type="evidence" value="ECO:0007669"/>
    <property type="project" value="UniProtKB-KW"/>
</dbReference>